<name>A8I4W7_AZOC5</name>
<dbReference type="AlphaFoldDB" id="A8I4W7"/>
<dbReference type="HOGENOM" id="CLU_036176_0_1_5"/>
<dbReference type="GO" id="GO:0046872">
    <property type="term" value="F:metal ion binding"/>
    <property type="evidence" value="ECO:0007669"/>
    <property type="project" value="UniProtKB-KW"/>
</dbReference>
<dbReference type="InterPro" id="IPR041722">
    <property type="entry name" value="TakP/all3028"/>
</dbReference>
<accession>A8I4W7</accession>
<feature type="compositionally biased region" description="Basic and acidic residues" evidence="4">
    <location>
        <begin position="1"/>
        <end position="17"/>
    </location>
</feature>
<dbReference type="GO" id="GO:0015849">
    <property type="term" value="P:organic acid transport"/>
    <property type="evidence" value="ECO:0007669"/>
    <property type="project" value="InterPro"/>
</dbReference>
<reference evidence="5 6" key="5">
    <citation type="journal article" date="2010" name="Appl. Environ. Microbiol.">
        <title>phrR-like gene praR of Azorhizobium caulinodans ORS571 is essential for symbiosis with Sesbania rostrata and is involved in expression of reb genes.</title>
        <authorList>
            <person name="Akiba N."/>
            <person name="Aono T."/>
            <person name="Toyazaki H."/>
            <person name="Sato S."/>
            <person name="Oyaizu H."/>
        </authorList>
    </citation>
    <scope>NUCLEOTIDE SEQUENCE [LARGE SCALE GENOMIC DNA]</scope>
    <source>
        <strain evidence="6">ATCC 43989 / DSM 5975 / JCM 20966 / LMG 6465 / NBRC 14845 / NCIMB 13405 / ORS 571</strain>
    </source>
</reference>
<reference evidence="5 6" key="3">
    <citation type="journal article" date="2008" name="BMC Genomics">
        <title>The genome of the versatile nitrogen fixer Azorhizobium caulinodans ORS571.</title>
        <authorList>
            <person name="Lee KB."/>
            <person name="Backer P.D."/>
            <person name="Aono T."/>
            <person name="Liu CT."/>
            <person name="Suzuki S."/>
            <person name="Suzuki T."/>
            <person name="Kaneko T."/>
            <person name="Yamada M."/>
            <person name="Tabata S."/>
            <person name="Kupfer D.M."/>
            <person name="Najar F.Z."/>
            <person name="Wiley G.B."/>
            <person name="Roe B."/>
            <person name="Binnewies T.T."/>
            <person name="Ussery D.W."/>
            <person name="D'Haeze W."/>
            <person name="Herder J.D."/>
            <person name="Gevers D."/>
            <person name="Vereecke D."/>
            <person name="Holsters M."/>
            <person name="Oyaizu H."/>
        </authorList>
    </citation>
    <scope>NUCLEOTIDE SEQUENCE [LARGE SCALE GENOMIC DNA]</scope>
    <source>
        <strain evidence="6">ATCC 43989 / DSM 5975 / JCM 20966 / LMG 6465 / NBRC 14845 / NCIMB 13405 / ORS 571</strain>
    </source>
</reference>
<dbReference type="eggNOG" id="COG4663">
    <property type="taxonomic scope" value="Bacteria"/>
</dbReference>
<gene>
    <name evidence="5" type="ordered locus">AZC_1781</name>
</gene>
<dbReference type="Pfam" id="PF03480">
    <property type="entry name" value="DctP"/>
    <property type="match status" value="1"/>
</dbReference>
<dbReference type="Gene3D" id="3.40.190.10">
    <property type="entry name" value="Periplasmic binding protein-like II"/>
    <property type="match status" value="1"/>
</dbReference>
<feature type="binding site" evidence="2">
    <location>
        <position position="201"/>
    </location>
    <ligand>
        <name>substrate</name>
    </ligand>
</feature>
<dbReference type="CDD" id="cd13682">
    <property type="entry name" value="PBP2_TRAP_alpha-ketoacid"/>
    <property type="match status" value="1"/>
</dbReference>
<feature type="binding site" evidence="3">
    <location>
        <position position="264"/>
    </location>
    <ligand>
        <name>substrate</name>
    </ligand>
</feature>
<organism evidence="5 6">
    <name type="scientific">Azorhizobium caulinodans (strain ATCC 43989 / DSM 5975 / JCM 20966 / LMG 6465 / NBRC 14845 / NCIMB 13405 / ORS 571)</name>
    <dbReference type="NCBI Taxonomy" id="438753"/>
    <lineage>
        <taxon>Bacteria</taxon>
        <taxon>Pseudomonadati</taxon>
        <taxon>Pseudomonadota</taxon>
        <taxon>Alphaproteobacteria</taxon>
        <taxon>Hyphomicrobiales</taxon>
        <taxon>Xanthobacteraceae</taxon>
        <taxon>Azorhizobium</taxon>
    </lineage>
</organism>
<evidence type="ECO:0000256" key="2">
    <source>
        <dbReference type="PIRSR" id="PIRSR039026-1"/>
    </source>
</evidence>
<dbReference type="KEGG" id="azc:AZC_1781"/>
<evidence type="ECO:0000256" key="1">
    <source>
        <dbReference type="ARBA" id="ARBA00022729"/>
    </source>
</evidence>
<dbReference type="NCBIfam" id="NF037995">
    <property type="entry name" value="TRAP_S1"/>
    <property type="match status" value="1"/>
</dbReference>
<dbReference type="EMBL" id="AP009384">
    <property type="protein sequence ID" value="BAF87779.1"/>
    <property type="molecule type" value="Genomic_DNA"/>
</dbReference>
<dbReference type="PANTHER" id="PTHR33376">
    <property type="match status" value="1"/>
</dbReference>
<feature type="binding site" evidence="3">
    <location>
        <position position="239"/>
    </location>
    <ligand>
        <name>Na(+)</name>
        <dbReference type="ChEBI" id="CHEBI:29101"/>
    </ligand>
</feature>
<reference evidence="5 6" key="4">
    <citation type="journal article" date="2009" name="Appl. Environ. Microbiol.">
        <title>Comparative genome-wide transcriptional profiling of Azorhizobium caulinodans ORS571 grown under free-living and symbiotic conditions.</title>
        <authorList>
            <person name="Tsukada S."/>
            <person name="Aono T."/>
            <person name="Akiba N."/>
            <person name="Lee KB."/>
            <person name="Liu CT."/>
            <person name="Toyazaki H."/>
            <person name="Oyaizu H."/>
        </authorList>
    </citation>
    <scope>NUCLEOTIDE SEQUENCE [LARGE SCALE GENOMIC DNA]</scope>
    <source>
        <strain evidence="6">ATCC 43989 / DSM 5975 / JCM 20966 / LMG 6465 / NBRC 14845 / NCIMB 13405 / ORS 571</strain>
    </source>
</reference>
<reference evidence="5 6" key="1">
    <citation type="journal article" date="2007" name="Appl. Environ. Microbiol.">
        <title>Rhizobial factors required for stem nodule maturation and maintenance in Sesbania rostrata-Azorhizobium caulinodans ORS571 symbiosis.</title>
        <authorList>
            <person name="Suzuki S."/>
            <person name="Aono T."/>
            <person name="Lee KB."/>
            <person name="Suzuki T."/>
            <person name="Liu CT."/>
            <person name="Miwa H."/>
            <person name="Wakao S."/>
            <person name="Iki T."/>
            <person name="Oyaizu H."/>
        </authorList>
    </citation>
    <scope>NUCLEOTIDE SEQUENCE [LARGE SCALE GENOMIC DNA]</scope>
    <source>
        <strain evidence="6">ATCC 43989 / DSM 5975 / JCM 20966 / LMG 6465 / NBRC 14845 / NCIMB 13405 / ORS 571</strain>
    </source>
</reference>
<feature type="region of interest" description="Disordered" evidence="4">
    <location>
        <begin position="1"/>
        <end position="25"/>
    </location>
</feature>
<evidence type="ECO:0000313" key="5">
    <source>
        <dbReference type="EMBL" id="BAF87779.1"/>
    </source>
</evidence>
<dbReference type="InterPro" id="IPR006311">
    <property type="entry name" value="TAT_signal"/>
</dbReference>
<keyword evidence="6" id="KW-1185">Reference proteome</keyword>
<feature type="binding site" evidence="2">
    <location>
        <position position="180"/>
    </location>
    <ligand>
        <name>substrate</name>
    </ligand>
</feature>
<dbReference type="InterPro" id="IPR038404">
    <property type="entry name" value="TRAP_DctP_sf"/>
</dbReference>
<feature type="binding site" evidence="3">
    <location>
        <position position="238"/>
    </location>
    <ligand>
        <name>substrate</name>
    </ligand>
</feature>
<keyword evidence="3" id="KW-0479">Metal-binding</keyword>
<keyword evidence="1" id="KW-0732">Signal</keyword>
<dbReference type="SUPFAM" id="SSF53850">
    <property type="entry name" value="Periplasmic binding protein-like II"/>
    <property type="match status" value="1"/>
</dbReference>
<dbReference type="GO" id="GO:0031317">
    <property type="term" value="C:tripartite ATP-independent periplasmic transporter complex"/>
    <property type="evidence" value="ECO:0007669"/>
    <property type="project" value="InterPro"/>
</dbReference>
<evidence type="ECO:0000256" key="4">
    <source>
        <dbReference type="SAM" id="MobiDB-lite"/>
    </source>
</evidence>
<dbReference type="PROSITE" id="PS51318">
    <property type="entry name" value="TAT"/>
    <property type="match status" value="1"/>
</dbReference>
<dbReference type="GO" id="GO:0055085">
    <property type="term" value="P:transmembrane transport"/>
    <property type="evidence" value="ECO:0007669"/>
    <property type="project" value="InterPro"/>
</dbReference>
<dbReference type="PIRSF" id="PIRSF039026">
    <property type="entry name" value="SiaP"/>
    <property type="match status" value="1"/>
</dbReference>
<evidence type="ECO:0000256" key="3">
    <source>
        <dbReference type="PIRSR" id="PIRSR039026-2"/>
    </source>
</evidence>
<dbReference type="InterPro" id="IPR026289">
    <property type="entry name" value="SBP_TakP-like"/>
</dbReference>
<dbReference type="InterPro" id="IPR018389">
    <property type="entry name" value="DctP_fam"/>
</dbReference>
<dbReference type="STRING" id="438753.AZC_1781"/>
<sequence>MTARARHDTKPANKTKEAPGVPMDRQRRRFLGASATAALASTTVAMPAIAQTSPEVKWRLTSSFPRSLDTIYGTAQTLAKMVSDATDGKFQIQTFPAGEIVGGLQALDAVSNGSVECAHTGTYFYIGKDPTLAFGTGVPFGFNSRQQHSWWFFGGGDEIINSVLKNYNVLGIPAGNSGCQMGGFFRKELNTLDDLKGLKFRIGGIGGQVLAKLGVVPQQLAPGDVYPALERGTLDAAEFVGPYDDEKLGLVKVAKYYYYPGWWEGGAMLHLIINQEQWDKLPKHYQAILRNACEAANNWMLAKYDAVNPPALRRLVQQGAELRAFPQPIMEAGYKASFELYHELAAQNPSFKKALDSMLAMRNEQLVWWQIAEYSYDSFSIRMRGRN</sequence>
<dbReference type="Proteomes" id="UP000000270">
    <property type="component" value="Chromosome"/>
</dbReference>
<reference evidence="6" key="2">
    <citation type="submission" date="2007-04" db="EMBL/GenBank/DDBJ databases">
        <title>Complete genome sequence of the nitrogen-fixing bacterium Azorhizobium caulinodans ORS571.</title>
        <authorList>
            <person name="Lee K.B."/>
            <person name="Backer P.D."/>
            <person name="Aono T."/>
            <person name="Liu C.T."/>
            <person name="Suzuki S."/>
            <person name="Suzuki T."/>
            <person name="Kaneko T."/>
            <person name="Yamada M."/>
            <person name="Tabata S."/>
            <person name="Kupfer D.M."/>
            <person name="Najar F.Z."/>
            <person name="Wiley G.B."/>
            <person name="Roe B."/>
            <person name="Binnewies T."/>
            <person name="Ussery D."/>
            <person name="Vereecke D."/>
            <person name="Gevers D."/>
            <person name="Holsters M."/>
            <person name="Oyaizu H."/>
        </authorList>
    </citation>
    <scope>NUCLEOTIDE SEQUENCE [LARGE SCALE GENOMIC DNA]</scope>
    <source>
        <strain evidence="6">ATCC 43989 / DSM 5975 / JCM 20966 / LMG 6465 / NBRC 14845 / NCIMB 13405 / ORS 571</strain>
    </source>
</reference>
<proteinExistence type="predicted"/>
<dbReference type="Gene3D" id="3.40.190.170">
    <property type="entry name" value="Bacterial extracellular solute-binding protein, family 7"/>
    <property type="match status" value="1"/>
</dbReference>
<protein>
    <submittedName>
        <fullName evidence="5">Twin-arginine translocation pathway signal</fullName>
    </submittedName>
</protein>
<evidence type="ECO:0000313" key="6">
    <source>
        <dbReference type="Proteomes" id="UP000000270"/>
    </source>
</evidence>
<dbReference type="PANTHER" id="PTHR33376:SF5">
    <property type="entry name" value="EXTRACYTOPLASMIC SOLUTE RECEPTOR PROTEIN"/>
    <property type="match status" value="1"/>
</dbReference>
<reference evidence="5 6" key="6">
    <citation type="journal article" date="2011" name="Appl. Environ. Microbiol.">
        <title>Involvement of the azorhizobial chromosome partition gene (parA) in the onset of bacteroid differentiation during Sesbania rostrata stem nodule development.</title>
        <authorList>
            <person name="Liu CT."/>
            <person name="Lee KB."/>
            <person name="Wang YS."/>
            <person name="Peng MH."/>
            <person name="Lee KT."/>
            <person name="Suzuki S."/>
            <person name="Suzuki T."/>
            <person name="Oyaizu H."/>
        </authorList>
    </citation>
    <scope>NUCLEOTIDE SEQUENCE [LARGE SCALE GENOMIC DNA]</scope>
    <source>
        <strain evidence="6">ATCC 43989 / DSM 5975 / JCM 20966 / LMG 6465 / NBRC 14845 / NCIMB 13405 / ORS 571</strain>
    </source>
</reference>
<dbReference type="GO" id="GO:0043177">
    <property type="term" value="F:organic acid binding"/>
    <property type="evidence" value="ECO:0007669"/>
    <property type="project" value="InterPro"/>
</dbReference>